<reference evidence="2" key="1">
    <citation type="submission" date="2018-09" db="EMBL/GenBank/DDBJ databases">
        <title>Common duck and Muscovy duck high density SNP chip.</title>
        <authorList>
            <person name="Vignal A."/>
            <person name="Thebault N."/>
            <person name="Warren W.C."/>
        </authorList>
    </citation>
    <scope>NUCLEOTIDE SEQUENCE [LARGE SCALE GENOMIC DNA]</scope>
</reference>
<reference evidence="2" key="2">
    <citation type="submission" date="2025-08" db="UniProtKB">
        <authorList>
            <consortium name="Ensembl"/>
        </authorList>
    </citation>
    <scope>IDENTIFICATION</scope>
</reference>
<sequence length="80" mass="8571">MDRAAVAKMGAVASASLCALVGGVVLAQYIFTIKKRTGRKTKIIEMVRGEGRRGGKDGREGHRTGARTAERGSAGARRWR</sequence>
<reference evidence="2" key="3">
    <citation type="submission" date="2025-09" db="UniProtKB">
        <authorList>
            <consortium name="Ensembl"/>
        </authorList>
    </citation>
    <scope>IDENTIFICATION</scope>
</reference>
<evidence type="ECO:0000313" key="3">
    <source>
        <dbReference type="Proteomes" id="UP000694556"/>
    </source>
</evidence>
<organism evidence="2 3">
    <name type="scientific">Cairina moschata</name>
    <name type="common">Muscovy duck</name>
    <dbReference type="NCBI Taxonomy" id="8855"/>
    <lineage>
        <taxon>Eukaryota</taxon>
        <taxon>Metazoa</taxon>
        <taxon>Chordata</taxon>
        <taxon>Craniata</taxon>
        <taxon>Vertebrata</taxon>
        <taxon>Euteleostomi</taxon>
        <taxon>Archelosauria</taxon>
        <taxon>Archosauria</taxon>
        <taxon>Dinosauria</taxon>
        <taxon>Saurischia</taxon>
        <taxon>Theropoda</taxon>
        <taxon>Coelurosauria</taxon>
        <taxon>Aves</taxon>
        <taxon>Neognathae</taxon>
        <taxon>Galloanserae</taxon>
        <taxon>Anseriformes</taxon>
        <taxon>Anatidae</taxon>
        <taxon>Anatinae</taxon>
        <taxon>Cairina</taxon>
    </lineage>
</organism>
<protein>
    <submittedName>
        <fullName evidence="2">Uncharacterized protein</fullName>
    </submittedName>
</protein>
<dbReference type="AlphaFoldDB" id="A0A8C3BCP0"/>
<evidence type="ECO:0000313" key="2">
    <source>
        <dbReference type="Ensembl" id="ENSCMMP00000003634.1"/>
    </source>
</evidence>
<dbReference type="Ensembl" id="ENSCMMT00000004085.1">
    <property type="protein sequence ID" value="ENSCMMP00000003634.1"/>
    <property type="gene ID" value="ENSCMMG00000002337.1"/>
</dbReference>
<feature type="compositionally biased region" description="Basic and acidic residues" evidence="1">
    <location>
        <begin position="47"/>
        <end position="63"/>
    </location>
</feature>
<dbReference type="Proteomes" id="UP000694556">
    <property type="component" value="Chromosome 2"/>
</dbReference>
<accession>A0A8C3BCP0</accession>
<keyword evidence="3" id="KW-1185">Reference proteome</keyword>
<name>A0A8C3BCP0_CAIMO</name>
<proteinExistence type="predicted"/>
<evidence type="ECO:0000256" key="1">
    <source>
        <dbReference type="SAM" id="MobiDB-lite"/>
    </source>
</evidence>
<feature type="region of interest" description="Disordered" evidence="1">
    <location>
        <begin position="47"/>
        <end position="80"/>
    </location>
</feature>